<dbReference type="EMBL" id="QKYT01000185">
    <property type="protein sequence ID" value="RIA90317.1"/>
    <property type="molecule type" value="Genomic_DNA"/>
</dbReference>
<evidence type="ECO:0000313" key="3">
    <source>
        <dbReference type="Proteomes" id="UP000265703"/>
    </source>
</evidence>
<dbReference type="OrthoDB" id="185373at2759"/>
<evidence type="ECO:0000256" key="1">
    <source>
        <dbReference type="PROSITE-ProRule" id="PRU00708"/>
    </source>
</evidence>
<gene>
    <name evidence="2" type="ORF">C1645_770215</name>
</gene>
<dbReference type="InterPro" id="IPR002885">
    <property type="entry name" value="PPR_rpt"/>
</dbReference>
<dbReference type="Pfam" id="PF13041">
    <property type="entry name" value="PPR_2"/>
    <property type="match status" value="1"/>
</dbReference>
<reference evidence="2 3" key="1">
    <citation type="submission" date="2018-06" db="EMBL/GenBank/DDBJ databases">
        <title>Comparative genomics reveals the genomic features of Rhizophagus irregularis, R. cerebriforme, R. diaphanum and Gigaspora rosea, and their symbiotic lifestyle signature.</title>
        <authorList>
            <person name="Morin E."/>
            <person name="San Clemente H."/>
            <person name="Chen E.C.H."/>
            <person name="De La Providencia I."/>
            <person name="Hainaut M."/>
            <person name="Kuo A."/>
            <person name="Kohler A."/>
            <person name="Murat C."/>
            <person name="Tang N."/>
            <person name="Roy S."/>
            <person name="Loubradou J."/>
            <person name="Henrissat B."/>
            <person name="Grigoriev I.V."/>
            <person name="Corradi N."/>
            <person name="Roux C."/>
            <person name="Martin F.M."/>
        </authorList>
    </citation>
    <scope>NUCLEOTIDE SEQUENCE [LARGE SCALE GENOMIC DNA]</scope>
    <source>
        <strain evidence="2 3">DAOM 227022</strain>
    </source>
</reference>
<evidence type="ECO:0008006" key="4">
    <source>
        <dbReference type="Google" id="ProtNLM"/>
    </source>
</evidence>
<feature type="non-terminal residue" evidence="2">
    <location>
        <position position="1"/>
    </location>
</feature>
<feature type="repeat" description="PPR" evidence="1">
    <location>
        <begin position="499"/>
        <end position="533"/>
    </location>
</feature>
<dbReference type="STRING" id="658196.A0A397T2L0"/>
<comment type="caution">
    <text evidence="2">The sequence shown here is derived from an EMBL/GenBank/DDBJ whole genome shotgun (WGS) entry which is preliminary data.</text>
</comment>
<dbReference type="AlphaFoldDB" id="A0A397T2L0"/>
<feature type="repeat" description="PPR" evidence="1">
    <location>
        <begin position="151"/>
        <end position="186"/>
    </location>
</feature>
<keyword evidence="3" id="KW-1185">Reference proteome</keyword>
<dbReference type="PANTHER" id="PTHR47939">
    <property type="entry name" value="MEMBRANE-ASSOCIATED SALT-INDUCIBLE PROTEIN-LIKE"/>
    <property type="match status" value="1"/>
</dbReference>
<dbReference type="InterPro" id="IPR011990">
    <property type="entry name" value="TPR-like_helical_dom_sf"/>
</dbReference>
<proteinExistence type="predicted"/>
<dbReference type="PANTHER" id="PTHR47939:SF12">
    <property type="entry name" value="PENTACOTRIPEPTIDE-REPEAT REGION OF PRORP DOMAIN-CONTAINING PROTEIN"/>
    <property type="match status" value="1"/>
</dbReference>
<dbReference type="Gene3D" id="1.25.40.10">
    <property type="entry name" value="Tetratricopeptide repeat domain"/>
    <property type="match status" value="3"/>
</dbReference>
<dbReference type="NCBIfam" id="TIGR00756">
    <property type="entry name" value="PPR"/>
    <property type="match status" value="1"/>
</dbReference>
<dbReference type="PROSITE" id="PS51375">
    <property type="entry name" value="PPR"/>
    <property type="match status" value="3"/>
</dbReference>
<accession>A0A397T2L0</accession>
<evidence type="ECO:0000313" key="2">
    <source>
        <dbReference type="EMBL" id="RIA90317.1"/>
    </source>
</evidence>
<name>A0A397T2L0_9GLOM</name>
<dbReference type="Proteomes" id="UP000265703">
    <property type="component" value="Unassembled WGS sequence"/>
</dbReference>
<feature type="repeat" description="PPR" evidence="1">
    <location>
        <begin position="464"/>
        <end position="498"/>
    </location>
</feature>
<organism evidence="2 3">
    <name type="scientific">Glomus cerebriforme</name>
    <dbReference type="NCBI Taxonomy" id="658196"/>
    <lineage>
        <taxon>Eukaryota</taxon>
        <taxon>Fungi</taxon>
        <taxon>Fungi incertae sedis</taxon>
        <taxon>Mucoromycota</taxon>
        <taxon>Glomeromycotina</taxon>
        <taxon>Glomeromycetes</taxon>
        <taxon>Glomerales</taxon>
        <taxon>Glomeraceae</taxon>
        <taxon>Glomus</taxon>
    </lineage>
</organism>
<dbReference type="SUPFAM" id="SSF81901">
    <property type="entry name" value="HCP-like"/>
    <property type="match status" value="1"/>
</dbReference>
<dbReference type="InterPro" id="IPR050667">
    <property type="entry name" value="PPR-containing_protein"/>
</dbReference>
<protein>
    <recommendedName>
        <fullName evidence="4">Pentacotripeptide-repeat region of PRORP domain-containing protein</fullName>
    </recommendedName>
</protein>
<sequence>MKLINHLTNRISASKILQNRYYYHWTNNLIPLNHKRSFNMLEMKRFFSIITHENNSNEIYSLATFNGEEFLWKLRLYLFTKQDTNDIWKILQVYMENDTMISNSQQQQQQQQKTSLSMKNIEHIFIRFFKNDVQKSILFWKMLKQSGITLNSNCYNIVLQNCSSCEYFTHRVQKIWDEMKDLGHIPTMYTLNGMMRDYGQLKKMKYVKRWYQLYLKLGYKPTRKTFNYLINGNLLINNLTAVNHNLRRMEELNLKPLKEHIDEFIKACALNDRFENLQWTFEKFYIRDNLKVTSDIYNWVLLSCSKRRQRKLAKKYFHDMVHEKNLRPNALTFQYLITAQIGDDGFGFPGSKENFSELLKEATYLYKLMKQSYLLRPTMFTCFTLIKSLTYHDKFLPLTCMNVLPELTYELLVKLQFNINPNISQKITNKYLRLLFSTLLKYKYFDEARNVYRIMRIRNYNFAIETASMDLIESYAKKGDHNSALQIFHEMISNGIRPDQYHYNLLLKGYFEKKDFEGGMEFFESIGSHNLIPSKEVYHTVIQALIDNKDIQQARKINQRLIKHYGEPNFINL</sequence>